<feature type="compositionally biased region" description="Basic and acidic residues" evidence="5">
    <location>
        <begin position="27"/>
        <end position="36"/>
    </location>
</feature>
<evidence type="ECO:0000256" key="6">
    <source>
        <dbReference type="SAM" id="SignalP"/>
    </source>
</evidence>
<evidence type="ECO:0000259" key="7">
    <source>
        <dbReference type="PROSITE" id="PS50853"/>
    </source>
</evidence>
<dbReference type="InterPro" id="IPR036116">
    <property type="entry name" value="FN3_sf"/>
</dbReference>
<dbReference type="GO" id="GO:0007399">
    <property type="term" value="P:nervous system development"/>
    <property type="evidence" value="ECO:0007669"/>
    <property type="project" value="TreeGrafter"/>
</dbReference>
<evidence type="ECO:0000256" key="3">
    <source>
        <dbReference type="ARBA" id="ARBA00023157"/>
    </source>
</evidence>
<dbReference type="GO" id="GO:0007160">
    <property type="term" value="P:cell-matrix adhesion"/>
    <property type="evidence" value="ECO:0007669"/>
    <property type="project" value="TreeGrafter"/>
</dbReference>
<gene>
    <name evidence="8" type="ORF">D4764_16G0007870</name>
</gene>
<protein>
    <submittedName>
        <fullName evidence="8">Collagen alpha-1(XII) chain</fullName>
    </submittedName>
</protein>
<dbReference type="GO" id="GO:0005201">
    <property type="term" value="F:extracellular matrix structural constituent"/>
    <property type="evidence" value="ECO:0007669"/>
    <property type="project" value="TreeGrafter"/>
</dbReference>
<dbReference type="PROSITE" id="PS50853">
    <property type="entry name" value="FN3"/>
    <property type="match status" value="1"/>
</dbReference>
<dbReference type="GO" id="GO:0005178">
    <property type="term" value="F:integrin binding"/>
    <property type="evidence" value="ECO:0007669"/>
    <property type="project" value="TreeGrafter"/>
</dbReference>
<keyword evidence="8" id="KW-0176">Collagen</keyword>
<dbReference type="FunFam" id="2.60.40.10:FF:000227">
    <property type="entry name" value="Fibronectin isoform X1"/>
    <property type="match status" value="1"/>
</dbReference>
<evidence type="ECO:0000313" key="8">
    <source>
        <dbReference type="EMBL" id="TWW72290.1"/>
    </source>
</evidence>
<feature type="region of interest" description="Disordered" evidence="5">
    <location>
        <begin position="14"/>
        <end position="39"/>
    </location>
</feature>
<evidence type="ECO:0000256" key="1">
    <source>
        <dbReference type="ARBA" id="ARBA00022737"/>
    </source>
</evidence>
<evidence type="ECO:0000256" key="2">
    <source>
        <dbReference type="ARBA" id="ARBA00022889"/>
    </source>
</evidence>
<keyword evidence="1" id="KW-0677">Repeat</keyword>
<dbReference type="Gene3D" id="2.60.40.10">
    <property type="entry name" value="Immunoglobulins"/>
    <property type="match status" value="1"/>
</dbReference>
<name>A0A5C6P2C2_9TELE</name>
<keyword evidence="4" id="KW-0325">Glycoprotein</keyword>
<feature type="domain" description="Fibronectin type-III" evidence="7">
    <location>
        <begin position="60"/>
        <end position="150"/>
    </location>
</feature>
<dbReference type="SMART" id="SM00060">
    <property type="entry name" value="FN3"/>
    <property type="match status" value="1"/>
</dbReference>
<evidence type="ECO:0000313" key="9">
    <source>
        <dbReference type="Proteomes" id="UP000324091"/>
    </source>
</evidence>
<feature type="signal peptide" evidence="6">
    <location>
        <begin position="1"/>
        <end position="18"/>
    </location>
</feature>
<dbReference type="PANTHER" id="PTHR46708:SF8">
    <property type="entry name" value="FIBRONECTIN"/>
    <property type="match status" value="1"/>
</dbReference>
<sequence>MLAFVLPLLVLSSDESSGQDGGLAGKRARETTESKHAGAKYSPPSLLGFNAVSFSSAVEPPSDLRFKILNENSVEMSWRRPSARIQGFRIQVVSDSDEAVRDFTLDAYTSVTSITDLTPDLDYSVSINSFDGSEESIPIFGQLTIQSGNSSDRVRRPTDTVSKYVYPGDSQELNGPYSVSVGVEVVVLLMGGRECPTVNITPNTTQTS</sequence>
<evidence type="ECO:0000256" key="5">
    <source>
        <dbReference type="SAM" id="MobiDB-lite"/>
    </source>
</evidence>
<organism evidence="8 9">
    <name type="scientific">Takifugu flavidus</name>
    <name type="common">sansaifugu</name>
    <dbReference type="NCBI Taxonomy" id="433684"/>
    <lineage>
        <taxon>Eukaryota</taxon>
        <taxon>Metazoa</taxon>
        <taxon>Chordata</taxon>
        <taxon>Craniata</taxon>
        <taxon>Vertebrata</taxon>
        <taxon>Euteleostomi</taxon>
        <taxon>Actinopterygii</taxon>
        <taxon>Neopterygii</taxon>
        <taxon>Teleostei</taxon>
        <taxon>Neoteleostei</taxon>
        <taxon>Acanthomorphata</taxon>
        <taxon>Eupercaria</taxon>
        <taxon>Tetraodontiformes</taxon>
        <taxon>Tetradontoidea</taxon>
        <taxon>Tetraodontidae</taxon>
        <taxon>Takifugu</taxon>
    </lineage>
</organism>
<evidence type="ECO:0000256" key="4">
    <source>
        <dbReference type="ARBA" id="ARBA00023180"/>
    </source>
</evidence>
<keyword evidence="2" id="KW-0130">Cell adhesion</keyword>
<keyword evidence="3" id="KW-1015">Disulfide bond</keyword>
<dbReference type="Pfam" id="PF00041">
    <property type="entry name" value="fn3"/>
    <property type="match status" value="1"/>
</dbReference>
<dbReference type="InterPro" id="IPR013783">
    <property type="entry name" value="Ig-like_fold"/>
</dbReference>
<dbReference type="GO" id="GO:0007044">
    <property type="term" value="P:cell-substrate junction assembly"/>
    <property type="evidence" value="ECO:0007669"/>
    <property type="project" value="TreeGrafter"/>
</dbReference>
<dbReference type="InterPro" id="IPR050991">
    <property type="entry name" value="ECM_Regulatory_Proteins"/>
</dbReference>
<comment type="caution">
    <text evidence="8">The sequence shown here is derived from an EMBL/GenBank/DDBJ whole genome shotgun (WGS) entry which is preliminary data.</text>
</comment>
<dbReference type="EMBL" id="RHFK02000008">
    <property type="protein sequence ID" value="TWW72290.1"/>
    <property type="molecule type" value="Genomic_DNA"/>
</dbReference>
<proteinExistence type="predicted"/>
<dbReference type="SUPFAM" id="SSF49265">
    <property type="entry name" value="Fibronectin type III"/>
    <property type="match status" value="1"/>
</dbReference>
<dbReference type="InterPro" id="IPR003961">
    <property type="entry name" value="FN3_dom"/>
</dbReference>
<dbReference type="Proteomes" id="UP000324091">
    <property type="component" value="Chromosome 16"/>
</dbReference>
<reference evidence="8 9" key="1">
    <citation type="submission" date="2019-04" db="EMBL/GenBank/DDBJ databases">
        <title>Chromosome genome assembly for Takifugu flavidus.</title>
        <authorList>
            <person name="Xiao S."/>
        </authorList>
    </citation>
    <scope>NUCLEOTIDE SEQUENCE [LARGE SCALE GENOMIC DNA]</scope>
    <source>
        <strain evidence="8">HTHZ2018</strain>
        <tissue evidence="8">Muscle</tissue>
    </source>
</reference>
<dbReference type="GO" id="GO:0005581">
    <property type="term" value="C:collagen trimer"/>
    <property type="evidence" value="ECO:0007669"/>
    <property type="project" value="UniProtKB-KW"/>
</dbReference>
<dbReference type="AlphaFoldDB" id="A0A5C6P2C2"/>
<accession>A0A5C6P2C2</accession>
<dbReference type="GO" id="GO:0007507">
    <property type="term" value="P:heart development"/>
    <property type="evidence" value="ECO:0007669"/>
    <property type="project" value="TreeGrafter"/>
</dbReference>
<dbReference type="CDD" id="cd00063">
    <property type="entry name" value="FN3"/>
    <property type="match status" value="1"/>
</dbReference>
<feature type="chain" id="PRO_5022848572" evidence="6">
    <location>
        <begin position="19"/>
        <end position="208"/>
    </location>
</feature>
<dbReference type="GO" id="GO:0043394">
    <property type="term" value="F:proteoglycan binding"/>
    <property type="evidence" value="ECO:0007669"/>
    <property type="project" value="TreeGrafter"/>
</dbReference>
<keyword evidence="6" id="KW-0732">Signal</keyword>
<dbReference type="PANTHER" id="PTHR46708">
    <property type="entry name" value="TENASCIN"/>
    <property type="match status" value="1"/>
</dbReference>
<keyword evidence="9" id="KW-1185">Reference proteome</keyword>